<keyword evidence="5" id="KW-1185">Reference proteome</keyword>
<dbReference type="PANTHER" id="PTHR22855:SF13">
    <property type="entry name" value="METHYLCROTONOYL-COA CARBOXYLASE BETA CHAIN, MITOCHONDRIAL"/>
    <property type="match status" value="1"/>
</dbReference>
<dbReference type="PROSITE" id="PS50980">
    <property type="entry name" value="COA_CT_NTER"/>
    <property type="match status" value="1"/>
</dbReference>
<feature type="region of interest" description="Disordered" evidence="1">
    <location>
        <begin position="1"/>
        <end position="22"/>
    </location>
</feature>
<organism evidence="4 5">
    <name type="scientific">Mobilicoccus caccae</name>
    <dbReference type="NCBI Taxonomy" id="1859295"/>
    <lineage>
        <taxon>Bacteria</taxon>
        <taxon>Bacillati</taxon>
        <taxon>Actinomycetota</taxon>
        <taxon>Actinomycetes</taxon>
        <taxon>Micrococcales</taxon>
        <taxon>Dermatophilaceae</taxon>
        <taxon>Mobilicoccus</taxon>
    </lineage>
</organism>
<dbReference type="InterPro" id="IPR011763">
    <property type="entry name" value="COA_CT_C"/>
</dbReference>
<dbReference type="InterPro" id="IPR011762">
    <property type="entry name" value="COA_CT_N"/>
</dbReference>
<evidence type="ECO:0000313" key="4">
    <source>
        <dbReference type="EMBL" id="GMA38578.1"/>
    </source>
</evidence>
<accession>A0ABQ6IN05</accession>
<evidence type="ECO:0000313" key="5">
    <source>
        <dbReference type="Proteomes" id="UP001157126"/>
    </source>
</evidence>
<proteinExistence type="predicted"/>
<dbReference type="EMBL" id="BSUO01000001">
    <property type="protein sequence ID" value="GMA38578.1"/>
    <property type="molecule type" value="Genomic_DNA"/>
</dbReference>
<evidence type="ECO:0000259" key="2">
    <source>
        <dbReference type="PROSITE" id="PS50980"/>
    </source>
</evidence>
<dbReference type="InterPro" id="IPR029045">
    <property type="entry name" value="ClpP/crotonase-like_dom_sf"/>
</dbReference>
<evidence type="ECO:0000256" key="1">
    <source>
        <dbReference type="SAM" id="MobiDB-lite"/>
    </source>
</evidence>
<feature type="domain" description="CoA carboxyltransferase N-terminal" evidence="2">
    <location>
        <begin position="22"/>
        <end position="277"/>
    </location>
</feature>
<evidence type="ECO:0000259" key="3">
    <source>
        <dbReference type="PROSITE" id="PS50989"/>
    </source>
</evidence>
<dbReference type="InterPro" id="IPR045190">
    <property type="entry name" value="MCCB/AccD1-like"/>
</dbReference>
<sequence length="533" mass="57563">MTDPMSQISDAPFADPTPGPGGDARVADLRKRLNRAHAASATLSERARAKLDSQGKLFVRDRIDLLFDEGSFVEDGRYANSRATGLPADGVVTGRGTVEGRPAIVIANDPSVKAGSWGARTVEKIIRATEMALREELPVFWFVDSAGARITDQVEMFPGRRGAGRIFHNQVALSGRVPQVCCLFGPSAAGGAYIPSFTDVIIMVEGNASMYLGSPRMAEMVVGERVSLEEMGGARMHCTVSGVGDLLAEDDADAIELARLYFSYLPSTWREDPPVYEAEAPVEPLTRESVPEVESVPFDMHEVIDGLVDEESFFEIKTLFAQELVIGFARMDGRTVGIVANNSAVKGGVLFTDSADKAARFIWQCDAYGIPLIYLADVPGFMIGSDVERGGIIRHGAKMVSAVSEATVPQFCVVVRKAYGAGLYAMGGPGFGPDATIALPTARIAVMGPEAAVNAVYAGKIAEIEDETERSEFVAAKRTEYEADVDLERLAADLVIDAVVEADALRADLLRRLEYARHRDRRFSDRRHGVPPV</sequence>
<dbReference type="PROSITE" id="PS50989">
    <property type="entry name" value="COA_CT_CTER"/>
    <property type="match status" value="1"/>
</dbReference>
<dbReference type="SUPFAM" id="SSF52096">
    <property type="entry name" value="ClpP/crotonase"/>
    <property type="match status" value="2"/>
</dbReference>
<gene>
    <name evidence="4" type="ORF">GCM10025883_06230</name>
</gene>
<comment type="caution">
    <text evidence="4">The sequence shown here is derived from an EMBL/GenBank/DDBJ whole genome shotgun (WGS) entry which is preliminary data.</text>
</comment>
<name>A0ABQ6IN05_9MICO</name>
<protein>
    <submittedName>
        <fullName evidence="4">Propionyl-CoA carboxylase subunit beta</fullName>
    </submittedName>
</protein>
<dbReference type="Proteomes" id="UP001157126">
    <property type="component" value="Unassembled WGS sequence"/>
</dbReference>
<reference evidence="5" key="1">
    <citation type="journal article" date="2019" name="Int. J. Syst. Evol. Microbiol.">
        <title>The Global Catalogue of Microorganisms (GCM) 10K type strain sequencing project: providing services to taxonomists for standard genome sequencing and annotation.</title>
        <authorList>
            <consortium name="The Broad Institute Genomics Platform"/>
            <consortium name="The Broad Institute Genome Sequencing Center for Infectious Disease"/>
            <person name="Wu L."/>
            <person name="Ma J."/>
        </authorList>
    </citation>
    <scope>NUCLEOTIDE SEQUENCE [LARGE SCALE GENOMIC DNA]</scope>
    <source>
        <strain evidence="5">NBRC 113072</strain>
    </source>
</reference>
<feature type="domain" description="CoA carboxyltransferase C-terminal" evidence="3">
    <location>
        <begin position="277"/>
        <end position="515"/>
    </location>
</feature>
<dbReference type="InterPro" id="IPR034733">
    <property type="entry name" value="AcCoA_carboxyl_beta"/>
</dbReference>
<dbReference type="Pfam" id="PF01039">
    <property type="entry name" value="Carboxyl_trans"/>
    <property type="match status" value="1"/>
</dbReference>
<dbReference type="Gene3D" id="3.90.226.10">
    <property type="entry name" value="2-enoyl-CoA Hydratase, Chain A, domain 1"/>
    <property type="match status" value="2"/>
</dbReference>
<dbReference type="PANTHER" id="PTHR22855">
    <property type="entry name" value="ACETYL, PROPIONYL, PYRUVATE, AND GLUTACONYL CARBOXYLASE-RELATED"/>
    <property type="match status" value="1"/>
</dbReference>